<proteinExistence type="predicted"/>
<organism evidence="1 2">
    <name type="scientific">Methylobacterium gossipiicola</name>
    <dbReference type="NCBI Taxonomy" id="582675"/>
    <lineage>
        <taxon>Bacteria</taxon>
        <taxon>Pseudomonadati</taxon>
        <taxon>Pseudomonadota</taxon>
        <taxon>Alphaproteobacteria</taxon>
        <taxon>Hyphomicrobiales</taxon>
        <taxon>Methylobacteriaceae</taxon>
        <taxon>Methylobacterium</taxon>
    </lineage>
</organism>
<reference evidence="2" key="1">
    <citation type="submission" date="2016-10" db="EMBL/GenBank/DDBJ databases">
        <authorList>
            <person name="Varghese N."/>
            <person name="Submissions S."/>
        </authorList>
    </citation>
    <scope>NUCLEOTIDE SEQUENCE [LARGE SCALE GENOMIC DNA]</scope>
    <source>
        <strain evidence="2">Gh-105</strain>
    </source>
</reference>
<dbReference type="Proteomes" id="UP000199229">
    <property type="component" value="Unassembled WGS sequence"/>
</dbReference>
<evidence type="ECO:0000313" key="1">
    <source>
        <dbReference type="EMBL" id="SFH14738.1"/>
    </source>
</evidence>
<protein>
    <submittedName>
        <fullName evidence="1">Uncharacterized protein</fullName>
    </submittedName>
</protein>
<dbReference type="EMBL" id="FOPM01000053">
    <property type="protein sequence ID" value="SFH14738.1"/>
    <property type="molecule type" value="Genomic_DNA"/>
</dbReference>
<evidence type="ECO:0000313" key="2">
    <source>
        <dbReference type="Proteomes" id="UP000199229"/>
    </source>
</evidence>
<sequence length="103" mass="10803">MCGSGPCALGLVNGTNGARFRSSIANNLVPMLQPGAPVILDVPQAHKVASMREVFARLTLDQRRDGLTATGYEDDLAVATAAGTAIMSQVPFLSRPKSGYDRA</sequence>
<name>A0A1I2XMJ4_9HYPH</name>
<gene>
    <name evidence="1" type="ORF">SAMN05192565_1535</name>
</gene>
<dbReference type="AlphaFoldDB" id="A0A1I2XMJ4"/>
<keyword evidence="2" id="KW-1185">Reference proteome</keyword>
<accession>A0A1I2XMJ4</accession>